<dbReference type="SUPFAM" id="SSF47384">
    <property type="entry name" value="Homodimeric domain of signal transducing histidine kinase"/>
    <property type="match status" value="1"/>
</dbReference>
<dbReference type="InterPro" id="IPR036890">
    <property type="entry name" value="HATPase_C_sf"/>
</dbReference>
<dbReference type="Gene3D" id="3.30.565.10">
    <property type="entry name" value="Histidine kinase-like ATPase, C-terminal domain"/>
    <property type="match status" value="1"/>
</dbReference>
<dbReference type="SMART" id="SM00388">
    <property type="entry name" value="HisKA"/>
    <property type="match status" value="1"/>
</dbReference>
<protein>
    <recommendedName>
        <fullName evidence="16">Heme sensor protein HssS</fullName>
        <ecNumber evidence="3">2.7.13.3</ecNumber>
    </recommendedName>
</protein>
<dbReference type="EC" id="2.7.13.3" evidence="3"/>
<dbReference type="InterPro" id="IPR050398">
    <property type="entry name" value="HssS/ArlS-like"/>
</dbReference>
<dbReference type="GO" id="GO:0005524">
    <property type="term" value="F:ATP binding"/>
    <property type="evidence" value="ECO:0007669"/>
    <property type="project" value="UniProtKB-KW"/>
</dbReference>
<keyword evidence="11 17" id="KW-1133">Transmembrane helix</keyword>
<sequence length="459" mass="52559">MKTLYFRIVVTFILIAMVSSVLALFLSNWYYLAKLRDQNEEQIWKITTEISELYKEMPSVAPASYFTHIANMGFQLYVVDDQMAGTFYGTPYKHTQFDPEQVKRVLAGETYRGMLQERHLLMVIGYFENSLRNSIGVPLQVQGKTYALFVRPNLEQQIGGVRVLMAFLLGLTFLFSIVLIILLSQFIVKPVTKLREATRRIVGGNYDMKMDVSRQDEIGELARDFTYMAQSLKQVEAMRQEFVGNVSHEIQSPLTSIQGFAQSILDQTTSEEEKERYLHIILDESRRLSSLSKQLLTLASLDKESHVVKRTVYRLDEQIRQILILTEWQWSEKRLDIELDLPETDVSADHQLLHQVWLNLITNGIKYARPQDTLHLAIQLSETWVTVVVSDTGIGMSEADLPHIFTRFYKADRSRNRASAGTGLGLSIVQKIIELHGGSIHVQSELGKGTTFTVQLPRM</sequence>
<dbReference type="InterPro" id="IPR003660">
    <property type="entry name" value="HAMP_dom"/>
</dbReference>
<dbReference type="Gene3D" id="6.10.340.10">
    <property type="match status" value="1"/>
</dbReference>
<evidence type="ECO:0000256" key="11">
    <source>
        <dbReference type="ARBA" id="ARBA00022989"/>
    </source>
</evidence>
<dbReference type="SMART" id="SM00387">
    <property type="entry name" value="HATPase_c"/>
    <property type="match status" value="1"/>
</dbReference>
<dbReference type="AlphaFoldDB" id="A0A198AFN9"/>
<dbReference type="Pfam" id="PF02518">
    <property type="entry name" value="HATPase_c"/>
    <property type="match status" value="1"/>
</dbReference>
<evidence type="ECO:0000256" key="12">
    <source>
        <dbReference type="ARBA" id="ARBA00023012"/>
    </source>
</evidence>
<accession>A0A198AFN9</accession>
<dbReference type="Pfam" id="PF00512">
    <property type="entry name" value="HisKA"/>
    <property type="match status" value="1"/>
</dbReference>
<evidence type="ECO:0000313" key="21">
    <source>
        <dbReference type="Proteomes" id="UP000078454"/>
    </source>
</evidence>
<dbReference type="RefSeq" id="WP_068663448.1">
    <property type="nucleotide sequence ID" value="NZ_LYPB01000053.1"/>
</dbReference>
<evidence type="ECO:0000256" key="15">
    <source>
        <dbReference type="ARBA" id="ARBA00037219"/>
    </source>
</evidence>
<evidence type="ECO:0000256" key="16">
    <source>
        <dbReference type="ARBA" id="ARBA00040841"/>
    </source>
</evidence>
<evidence type="ECO:0000256" key="8">
    <source>
        <dbReference type="ARBA" id="ARBA00022741"/>
    </source>
</evidence>
<keyword evidence="6" id="KW-0808">Transferase</keyword>
<feature type="domain" description="HAMP" evidence="19">
    <location>
        <begin position="185"/>
        <end position="237"/>
    </location>
</feature>
<evidence type="ECO:0000256" key="3">
    <source>
        <dbReference type="ARBA" id="ARBA00012438"/>
    </source>
</evidence>
<evidence type="ECO:0000256" key="7">
    <source>
        <dbReference type="ARBA" id="ARBA00022692"/>
    </source>
</evidence>
<dbReference type="Gene3D" id="1.10.287.130">
    <property type="match status" value="1"/>
</dbReference>
<evidence type="ECO:0000256" key="9">
    <source>
        <dbReference type="ARBA" id="ARBA00022777"/>
    </source>
</evidence>
<dbReference type="CDD" id="cd00075">
    <property type="entry name" value="HATPase"/>
    <property type="match status" value="1"/>
</dbReference>
<evidence type="ECO:0000256" key="2">
    <source>
        <dbReference type="ARBA" id="ARBA00004651"/>
    </source>
</evidence>
<evidence type="ECO:0000259" key="19">
    <source>
        <dbReference type="PROSITE" id="PS50885"/>
    </source>
</evidence>
<gene>
    <name evidence="20" type="ORF">A8708_09045</name>
</gene>
<keyword evidence="9 20" id="KW-0418">Kinase</keyword>
<evidence type="ECO:0000256" key="1">
    <source>
        <dbReference type="ARBA" id="ARBA00000085"/>
    </source>
</evidence>
<comment type="subcellular location">
    <subcellularLocation>
        <location evidence="2">Cell membrane</location>
        <topology evidence="2">Multi-pass membrane protein</topology>
    </subcellularLocation>
</comment>
<dbReference type="GO" id="GO:0005886">
    <property type="term" value="C:plasma membrane"/>
    <property type="evidence" value="ECO:0007669"/>
    <property type="project" value="UniProtKB-SubCell"/>
</dbReference>
<evidence type="ECO:0000259" key="18">
    <source>
        <dbReference type="PROSITE" id="PS50109"/>
    </source>
</evidence>
<keyword evidence="14 17" id="KW-0472">Membrane</keyword>
<evidence type="ECO:0000256" key="13">
    <source>
        <dbReference type="ARBA" id="ARBA00023026"/>
    </source>
</evidence>
<feature type="transmembrane region" description="Helical" evidence="17">
    <location>
        <begin position="6"/>
        <end position="26"/>
    </location>
</feature>
<evidence type="ECO:0000256" key="10">
    <source>
        <dbReference type="ARBA" id="ARBA00022840"/>
    </source>
</evidence>
<dbReference type="InterPro" id="IPR003661">
    <property type="entry name" value="HisK_dim/P_dom"/>
</dbReference>
<feature type="domain" description="Histidine kinase" evidence="18">
    <location>
        <begin position="245"/>
        <end position="459"/>
    </location>
</feature>
<dbReference type="CDD" id="cd06225">
    <property type="entry name" value="HAMP"/>
    <property type="match status" value="1"/>
</dbReference>
<keyword evidence="7 17" id="KW-0812">Transmembrane</keyword>
<feature type="transmembrane region" description="Helical" evidence="17">
    <location>
        <begin position="163"/>
        <end position="188"/>
    </location>
</feature>
<dbReference type="Proteomes" id="UP000078454">
    <property type="component" value="Unassembled WGS sequence"/>
</dbReference>
<dbReference type="EMBL" id="LYPB01000053">
    <property type="protein sequence ID" value="OAS19885.1"/>
    <property type="molecule type" value="Genomic_DNA"/>
</dbReference>
<dbReference type="SUPFAM" id="SSF55874">
    <property type="entry name" value="ATPase domain of HSP90 chaperone/DNA topoisomerase II/histidine kinase"/>
    <property type="match status" value="1"/>
</dbReference>
<dbReference type="SUPFAM" id="SSF158472">
    <property type="entry name" value="HAMP domain-like"/>
    <property type="match status" value="1"/>
</dbReference>
<dbReference type="Pfam" id="PF00672">
    <property type="entry name" value="HAMP"/>
    <property type="match status" value="1"/>
</dbReference>
<dbReference type="PRINTS" id="PR00344">
    <property type="entry name" value="BCTRLSENSOR"/>
</dbReference>
<keyword evidence="21" id="KW-1185">Reference proteome</keyword>
<keyword evidence="13" id="KW-0843">Virulence</keyword>
<dbReference type="InterPro" id="IPR005467">
    <property type="entry name" value="His_kinase_dom"/>
</dbReference>
<dbReference type="STRING" id="1850517.A8708_09045"/>
<proteinExistence type="predicted"/>
<evidence type="ECO:0000256" key="6">
    <source>
        <dbReference type="ARBA" id="ARBA00022679"/>
    </source>
</evidence>
<keyword evidence="5" id="KW-0597">Phosphoprotein</keyword>
<keyword evidence="10" id="KW-0067">ATP-binding</keyword>
<dbReference type="PANTHER" id="PTHR45528:SF11">
    <property type="entry name" value="HISTIDINE KINASE"/>
    <property type="match status" value="1"/>
</dbReference>
<dbReference type="GO" id="GO:0000155">
    <property type="term" value="F:phosphorelay sensor kinase activity"/>
    <property type="evidence" value="ECO:0007669"/>
    <property type="project" value="InterPro"/>
</dbReference>
<dbReference type="InterPro" id="IPR004358">
    <property type="entry name" value="Sig_transdc_His_kin-like_C"/>
</dbReference>
<dbReference type="PROSITE" id="PS50109">
    <property type="entry name" value="HIS_KIN"/>
    <property type="match status" value="1"/>
</dbReference>
<dbReference type="PANTHER" id="PTHR45528">
    <property type="entry name" value="SENSOR HISTIDINE KINASE CPXA"/>
    <property type="match status" value="1"/>
</dbReference>
<dbReference type="SMART" id="SM00304">
    <property type="entry name" value="HAMP"/>
    <property type="match status" value="1"/>
</dbReference>
<comment type="function">
    <text evidence="15">Member of the two-component regulatory system HssS/HssR involved in intracellular heme homeostasis and tempering of staphylococcal virulence. HssS functions as a heme sensor histidine kinase which is autophosphorylated at a histidine residue and transfers its phosphate group to an aspartate residue of HssR. HssR/HssS activates the expression of hrtAB, an efflux pump, in response to extracellular heme, hemin, hemoglobin or blood.</text>
</comment>
<comment type="caution">
    <text evidence="20">The sequence shown here is derived from an EMBL/GenBank/DDBJ whole genome shotgun (WGS) entry which is preliminary data.</text>
</comment>
<dbReference type="PROSITE" id="PS50885">
    <property type="entry name" value="HAMP"/>
    <property type="match status" value="1"/>
</dbReference>
<dbReference type="InterPro" id="IPR036097">
    <property type="entry name" value="HisK_dim/P_sf"/>
</dbReference>
<evidence type="ECO:0000256" key="17">
    <source>
        <dbReference type="SAM" id="Phobius"/>
    </source>
</evidence>
<evidence type="ECO:0000256" key="4">
    <source>
        <dbReference type="ARBA" id="ARBA00022475"/>
    </source>
</evidence>
<evidence type="ECO:0000256" key="5">
    <source>
        <dbReference type="ARBA" id="ARBA00022553"/>
    </source>
</evidence>
<reference evidence="20 21" key="1">
    <citation type="submission" date="2016-05" db="EMBL/GenBank/DDBJ databases">
        <title>Paenibacillus sp. 1ZS3-15 nov., isolated from the rhizosphere soil.</title>
        <authorList>
            <person name="Zhang X.X."/>
            <person name="Zhang J."/>
        </authorList>
    </citation>
    <scope>NUCLEOTIDE SEQUENCE [LARGE SCALE GENOMIC DNA]</scope>
    <source>
        <strain evidence="20 21">1ZS3-15</strain>
    </source>
</reference>
<comment type="catalytic activity">
    <reaction evidence="1">
        <text>ATP + protein L-histidine = ADP + protein N-phospho-L-histidine.</text>
        <dbReference type="EC" id="2.7.13.3"/>
    </reaction>
</comment>
<dbReference type="FunFam" id="1.10.287.130:FF:000001">
    <property type="entry name" value="Two-component sensor histidine kinase"/>
    <property type="match status" value="1"/>
</dbReference>
<dbReference type="OrthoDB" id="9813151at2"/>
<dbReference type="CDD" id="cd00082">
    <property type="entry name" value="HisKA"/>
    <property type="match status" value="1"/>
</dbReference>
<keyword evidence="4" id="KW-1003">Cell membrane</keyword>
<organism evidence="20 21">
    <name type="scientific">Paenibacillus oryzisoli</name>
    <dbReference type="NCBI Taxonomy" id="1850517"/>
    <lineage>
        <taxon>Bacteria</taxon>
        <taxon>Bacillati</taxon>
        <taxon>Bacillota</taxon>
        <taxon>Bacilli</taxon>
        <taxon>Bacillales</taxon>
        <taxon>Paenibacillaceae</taxon>
        <taxon>Paenibacillus</taxon>
    </lineage>
</organism>
<name>A0A198AFN9_9BACL</name>
<dbReference type="InterPro" id="IPR003594">
    <property type="entry name" value="HATPase_dom"/>
</dbReference>
<evidence type="ECO:0000256" key="14">
    <source>
        <dbReference type="ARBA" id="ARBA00023136"/>
    </source>
</evidence>
<dbReference type="FunFam" id="3.30.565.10:FF:000006">
    <property type="entry name" value="Sensor histidine kinase WalK"/>
    <property type="match status" value="1"/>
</dbReference>
<keyword evidence="8" id="KW-0547">Nucleotide-binding</keyword>
<keyword evidence="12" id="KW-0902">Two-component regulatory system</keyword>
<evidence type="ECO:0000313" key="20">
    <source>
        <dbReference type="EMBL" id="OAS19885.1"/>
    </source>
</evidence>